<dbReference type="EnsemblMetazoa" id="PPA17692.1">
    <property type="protein sequence ID" value="PPA17692.1"/>
    <property type="gene ID" value="WBGene00107246"/>
</dbReference>
<accession>A0A8R1UDA9</accession>
<evidence type="ECO:0000313" key="1">
    <source>
        <dbReference type="EnsemblMetazoa" id="PPA17692.1"/>
    </source>
</evidence>
<reference evidence="2" key="1">
    <citation type="journal article" date="2008" name="Nat. Genet.">
        <title>The Pristionchus pacificus genome provides a unique perspective on nematode lifestyle and parasitism.</title>
        <authorList>
            <person name="Dieterich C."/>
            <person name="Clifton S.W."/>
            <person name="Schuster L.N."/>
            <person name="Chinwalla A."/>
            <person name="Delehaunty K."/>
            <person name="Dinkelacker I."/>
            <person name="Fulton L."/>
            <person name="Fulton R."/>
            <person name="Godfrey J."/>
            <person name="Minx P."/>
            <person name="Mitreva M."/>
            <person name="Roeseler W."/>
            <person name="Tian H."/>
            <person name="Witte H."/>
            <person name="Yang S.P."/>
            <person name="Wilson R.K."/>
            <person name="Sommer R.J."/>
        </authorList>
    </citation>
    <scope>NUCLEOTIDE SEQUENCE [LARGE SCALE GENOMIC DNA]</scope>
    <source>
        <strain evidence="2">PS312</strain>
    </source>
</reference>
<gene>
    <name evidence="1" type="primary">WBGene00107246</name>
</gene>
<dbReference type="PANTHER" id="PTHR35180">
    <property type="entry name" value="PROTEIN CBG06219"/>
    <property type="match status" value="1"/>
</dbReference>
<protein>
    <submittedName>
        <fullName evidence="1">Uncharacterized protein</fullName>
    </submittedName>
</protein>
<dbReference type="PANTHER" id="PTHR35180:SF4">
    <property type="entry name" value="PROTEIN CBG06219"/>
    <property type="match status" value="1"/>
</dbReference>
<accession>A0A2A6C7M4</accession>
<dbReference type="AlphaFoldDB" id="A0A2A6C7M4"/>
<sequence length="250" mass="26660">METRTYVNINRCSAVDSVENDSGVLVSSFPLLYLVSSLLLLFLTVPGAQAKRTYDCHWLGTGPICSDGVCPSGYTTMVLALDASYNHLFGDFGSICLHYPNSTGKTLCCKDESAAQINKYFDKCHWMGTAPMCQSAKCSVGFSEVSRSSSVASAPADSIFRNFGERCQYGDKALCCKQAAYPNETCAWIGNAPVCMVNVCPVGTSEVVRSAVPLDGSPTTFGESCMIGKKSLCCGLKKAGFTPFAGLVEA</sequence>
<proteinExistence type="predicted"/>
<dbReference type="Proteomes" id="UP000005239">
    <property type="component" value="Unassembled WGS sequence"/>
</dbReference>
<name>A0A2A6C7M4_PRIPA</name>
<organism evidence="1 2">
    <name type="scientific">Pristionchus pacificus</name>
    <name type="common">Parasitic nematode worm</name>
    <dbReference type="NCBI Taxonomy" id="54126"/>
    <lineage>
        <taxon>Eukaryota</taxon>
        <taxon>Metazoa</taxon>
        <taxon>Ecdysozoa</taxon>
        <taxon>Nematoda</taxon>
        <taxon>Chromadorea</taxon>
        <taxon>Rhabditida</taxon>
        <taxon>Rhabditina</taxon>
        <taxon>Diplogasteromorpha</taxon>
        <taxon>Diplogasteroidea</taxon>
        <taxon>Neodiplogasteridae</taxon>
        <taxon>Pristionchus</taxon>
    </lineage>
</organism>
<keyword evidence="2" id="KW-1185">Reference proteome</keyword>
<evidence type="ECO:0000313" key="2">
    <source>
        <dbReference type="Proteomes" id="UP000005239"/>
    </source>
</evidence>
<reference evidence="1" key="2">
    <citation type="submission" date="2022-06" db="UniProtKB">
        <authorList>
            <consortium name="EnsemblMetazoa"/>
        </authorList>
    </citation>
    <scope>IDENTIFICATION</scope>
    <source>
        <strain evidence="1">PS312</strain>
    </source>
</reference>